<keyword evidence="3" id="KW-1185">Reference proteome</keyword>
<dbReference type="EMBL" id="FOWE01000010">
    <property type="protein sequence ID" value="SFO49829.1"/>
    <property type="molecule type" value="Genomic_DNA"/>
</dbReference>
<sequence>MCGACGVRSDVDWAAPLLGSLPARSAAARVVLAAAGRPVGVRAAAGGWTVRRPTGTCLVVGTLTALVGAVGPRADAEVDLPEVPGACPPGPDRRRPVVLVHGTLPGSDGVVDAGVPGWAERLLGDPAAALAVAARGDPRPVLDALLADPLRRHVRVTGLRSATLPGWGGVPGPLPDVPAAVLPTRVPALAALLAVRLSGRPSGERTRTRVVVGGTAVVLDALGPAVLGVGTVDPSAQAASSAAQAGAGPRPSRQRAASSDGL</sequence>
<organism evidence="2 3">
    <name type="scientific">Geodermatophilus obscurus</name>
    <dbReference type="NCBI Taxonomy" id="1861"/>
    <lineage>
        <taxon>Bacteria</taxon>
        <taxon>Bacillati</taxon>
        <taxon>Actinomycetota</taxon>
        <taxon>Actinomycetes</taxon>
        <taxon>Geodermatophilales</taxon>
        <taxon>Geodermatophilaceae</taxon>
        <taxon>Geodermatophilus</taxon>
    </lineage>
</organism>
<dbReference type="AlphaFoldDB" id="A0A1I5HNV6"/>
<protein>
    <submittedName>
        <fullName evidence="2">Uncharacterized protein</fullName>
    </submittedName>
</protein>
<reference evidence="3" key="1">
    <citation type="submission" date="2016-10" db="EMBL/GenBank/DDBJ databases">
        <authorList>
            <person name="Varghese N."/>
            <person name="Submissions S."/>
        </authorList>
    </citation>
    <scope>NUCLEOTIDE SEQUENCE [LARGE SCALE GENOMIC DNA]</scope>
    <source>
        <strain evidence="3">DSM 43161</strain>
    </source>
</reference>
<dbReference type="RefSeq" id="WP_075015145.1">
    <property type="nucleotide sequence ID" value="NZ_FOWE01000010.1"/>
</dbReference>
<evidence type="ECO:0000313" key="2">
    <source>
        <dbReference type="EMBL" id="SFO49829.1"/>
    </source>
</evidence>
<name>A0A1I5HNV6_9ACTN</name>
<feature type="region of interest" description="Disordered" evidence="1">
    <location>
        <begin position="237"/>
        <end position="262"/>
    </location>
</feature>
<evidence type="ECO:0000313" key="3">
    <source>
        <dbReference type="Proteomes" id="UP000183642"/>
    </source>
</evidence>
<feature type="compositionally biased region" description="Low complexity" evidence="1">
    <location>
        <begin position="237"/>
        <end position="251"/>
    </location>
</feature>
<dbReference type="OrthoDB" id="4423119at2"/>
<accession>A0A1I5HNV6</accession>
<gene>
    <name evidence="2" type="ORF">SAMN05660359_03858</name>
</gene>
<evidence type="ECO:0000256" key="1">
    <source>
        <dbReference type="SAM" id="MobiDB-lite"/>
    </source>
</evidence>
<dbReference type="Proteomes" id="UP000183642">
    <property type="component" value="Unassembled WGS sequence"/>
</dbReference>
<proteinExistence type="predicted"/>